<keyword evidence="2" id="KW-1185">Reference proteome</keyword>
<sequence length="390" mass="43266">MRQSTPSALRSPLTRCPLPHGARRAFSATCPCPRGALPVFLPPSKPELGSLLHTLNAQVLLPCHLTKAQQKLVYRKENTARLEAEPVEITLGDVTLALEHLDPNRLPNRWTVLRSIVAQSETREDWENVVRAMEGFQNAGVLINAPKQGFIVRRMGAHGMQHLVLKALQRAKATGLRMREQDVVLQVLRCLYEPPAMSDWDDEETKKAFRMAKQVAELLEDPEHHATAPRLRVDAKHDFRGDPAFIAVPTALAAVLALRHGADAADVKTLAGRLVAALQQTDYNARLDDFANRTAPTEQDFKSKWAQAKYVQEFANQVPEIIFITTALRTAKQVLNDDMPMATEAQQYESRSSQVLGQCLAAINTLQSRGGEILAKGVAEYVKQIAEKSP</sequence>
<dbReference type="EMBL" id="ML979133">
    <property type="protein sequence ID" value="KAF1918675.1"/>
    <property type="molecule type" value="Genomic_DNA"/>
</dbReference>
<dbReference type="OrthoDB" id="5405126at2759"/>
<protein>
    <submittedName>
        <fullName evidence="1">Uncharacterized protein</fullName>
    </submittedName>
</protein>
<accession>A0A6A5QSL0</accession>
<reference evidence="1" key="1">
    <citation type="journal article" date="2020" name="Stud. Mycol.">
        <title>101 Dothideomycetes genomes: a test case for predicting lifestyles and emergence of pathogens.</title>
        <authorList>
            <person name="Haridas S."/>
            <person name="Albert R."/>
            <person name="Binder M."/>
            <person name="Bloem J."/>
            <person name="Labutti K."/>
            <person name="Salamov A."/>
            <person name="Andreopoulos B."/>
            <person name="Baker S."/>
            <person name="Barry K."/>
            <person name="Bills G."/>
            <person name="Bluhm B."/>
            <person name="Cannon C."/>
            <person name="Castanera R."/>
            <person name="Culley D."/>
            <person name="Daum C."/>
            <person name="Ezra D."/>
            <person name="Gonzalez J."/>
            <person name="Henrissat B."/>
            <person name="Kuo A."/>
            <person name="Liang C."/>
            <person name="Lipzen A."/>
            <person name="Lutzoni F."/>
            <person name="Magnuson J."/>
            <person name="Mondo S."/>
            <person name="Nolan M."/>
            <person name="Ohm R."/>
            <person name="Pangilinan J."/>
            <person name="Park H.-J."/>
            <person name="Ramirez L."/>
            <person name="Alfaro M."/>
            <person name="Sun H."/>
            <person name="Tritt A."/>
            <person name="Yoshinaga Y."/>
            <person name="Zwiers L.-H."/>
            <person name="Turgeon B."/>
            <person name="Goodwin S."/>
            <person name="Spatafora J."/>
            <person name="Crous P."/>
            <person name="Grigoriev I."/>
        </authorList>
    </citation>
    <scope>NUCLEOTIDE SEQUENCE</scope>
    <source>
        <strain evidence="1">HMLAC05119</strain>
    </source>
</reference>
<evidence type="ECO:0000313" key="2">
    <source>
        <dbReference type="Proteomes" id="UP000800096"/>
    </source>
</evidence>
<proteinExistence type="predicted"/>
<organism evidence="1 2">
    <name type="scientific">Ampelomyces quisqualis</name>
    <name type="common">Powdery mildew agent</name>
    <dbReference type="NCBI Taxonomy" id="50730"/>
    <lineage>
        <taxon>Eukaryota</taxon>
        <taxon>Fungi</taxon>
        <taxon>Dikarya</taxon>
        <taxon>Ascomycota</taxon>
        <taxon>Pezizomycotina</taxon>
        <taxon>Dothideomycetes</taxon>
        <taxon>Pleosporomycetidae</taxon>
        <taxon>Pleosporales</taxon>
        <taxon>Pleosporineae</taxon>
        <taxon>Phaeosphaeriaceae</taxon>
        <taxon>Ampelomyces</taxon>
    </lineage>
</organism>
<name>A0A6A5QSL0_AMPQU</name>
<gene>
    <name evidence="1" type="ORF">BDU57DRAFT_441994</name>
</gene>
<evidence type="ECO:0000313" key="1">
    <source>
        <dbReference type="EMBL" id="KAF1918675.1"/>
    </source>
</evidence>
<dbReference type="Proteomes" id="UP000800096">
    <property type="component" value="Unassembled WGS sequence"/>
</dbReference>
<dbReference type="AlphaFoldDB" id="A0A6A5QSL0"/>